<dbReference type="Proteomes" id="UP000799770">
    <property type="component" value="Unassembled WGS sequence"/>
</dbReference>
<organism evidence="1 2">
    <name type="scientific">Lophiotrema nucula</name>
    <dbReference type="NCBI Taxonomy" id="690887"/>
    <lineage>
        <taxon>Eukaryota</taxon>
        <taxon>Fungi</taxon>
        <taxon>Dikarya</taxon>
        <taxon>Ascomycota</taxon>
        <taxon>Pezizomycotina</taxon>
        <taxon>Dothideomycetes</taxon>
        <taxon>Pleosporomycetidae</taxon>
        <taxon>Pleosporales</taxon>
        <taxon>Lophiotremataceae</taxon>
        <taxon>Lophiotrema</taxon>
    </lineage>
</organism>
<keyword evidence="2" id="KW-1185">Reference proteome</keyword>
<proteinExistence type="predicted"/>
<dbReference type="OrthoDB" id="2997776at2759"/>
<protein>
    <recommendedName>
        <fullName evidence="3">F-box domain-containing protein</fullName>
    </recommendedName>
</protein>
<evidence type="ECO:0000313" key="1">
    <source>
        <dbReference type="EMBL" id="KAF2115346.1"/>
    </source>
</evidence>
<reference evidence="1" key="1">
    <citation type="journal article" date="2020" name="Stud. Mycol.">
        <title>101 Dothideomycetes genomes: a test case for predicting lifestyles and emergence of pathogens.</title>
        <authorList>
            <person name="Haridas S."/>
            <person name="Albert R."/>
            <person name="Binder M."/>
            <person name="Bloem J."/>
            <person name="Labutti K."/>
            <person name="Salamov A."/>
            <person name="Andreopoulos B."/>
            <person name="Baker S."/>
            <person name="Barry K."/>
            <person name="Bills G."/>
            <person name="Bluhm B."/>
            <person name="Cannon C."/>
            <person name="Castanera R."/>
            <person name="Culley D."/>
            <person name="Daum C."/>
            <person name="Ezra D."/>
            <person name="Gonzalez J."/>
            <person name="Henrissat B."/>
            <person name="Kuo A."/>
            <person name="Liang C."/>
            <person name="Lipzen A."/>
            <person name="Lutzoni F."/>
            <person name="Magnuson J."/>
            <person name="Mondo S."/>
            <person name="Nolan M."/>
            <person name="Ohm R."/>
            <person name="Pangilinan J."/>
            <person name="Park H.-J."/>
            <person name="Ramirez L."/>
            <person name="Alfaro M."/>
            <person name="Sun H."/>
            <person name="Tritt A."/>
            <person name="Yoshinaga Y."/>
            <person name="Zwiers L.-H."/>
            <person name="Turgeon B."/>
            <person name="Goodwin S."/>
            <person name="Spatafora J."/>
            <person name="Crous P."/>
            <person name="Grigoriev I."/>
        </authorList>
    </citation>
    <scope>NUCLEOTIDE SEQUENCE</scope>
    <source>
        <strain evidence="1">CBS 627.86</strain>
    </source>
</reference>
<name>A0A6A5Z845_9PLEO</name>
<evidence type="ECO:0008006" key="3">
    <source>
        <dbReference type="Google" id="ProtNLM"/>
    </source>
</evidence>
<dbReference type="EMBL" id="ML977323">
    <property type="protein sequence ID" value="KAF2115346.1"/>
    <property type="molecule type" value="Genomic_DNA"/>
</dbReference>
<dbReference type="AlphaFoldDB" id="A0A6A5Z845"/>
<sequence length="220" mass="24897">MHLRSRFIATPLPAGSVLLPLPNELWYFILDHIDDLPYLWTTIRHVSPVLRDITERIFLCEYAPAMFLTLSTGDSPYNDTTFDLTFCRVTEDADGVILKVGGPKIPPNDIVRNHPAAIVERFPVITNAGVQISMKLGTLLPSCYHLISKPSDVLLTRDESAEDGARSHVELSWKTLLRNFFEAARRFKMGEPFDEGMVSLKNYSNRAGGIIRIIRLRLPF</sequence>
<gene>
    <name evidence="1" type="ORF">BDV96DRAFT_687299</name>
</gene>
<accession>A0A6A5Z845</accession>
<evidence type="ECO:0000313" key="2">
    <source>
        <dbReference type="Proteomes" id="UP000799770"/>
    </source>
</evidence>